<dbReference type="GO" id="GO:0016887">
    <property type="term" value="F:ATP hydrolysis activity"/>
    <property type="evidence" value="ECO:0007669"/>
    <property type="project" value="InterPro"/>
</dbReference>
<evidence type="ECO:0000259" key="5">
    <source>
        <dbReference type="SMART" id="SM01086"/>
    </source>
</evidence>
<dbReference type="GO" id="GO:0034605">
    <property type="term" value="P:cellular response to heat"/>
    <property type="evidence" value="ECO:0007669"/>
    <property type="project" value="TreeGrafter"/>
</dbReference>
<accession>A0A2S9GYV0</accession>
<feature type="domain" description="Clp ATPase C-terminal" evidence="5">
    <location>
        <begin position="519"/>
        <end position="610"/>
    </location>
</feature>
<feature type="domain" description="AAA+ ATPase" evidence="4">
    <location>
        <begin position="337"/>
        <end position="520"/>
    </location>
</feature>
<keyword evidence="2" id="KW-0067">ATP-binding</keyword>
<dbReference type="GO" id="GO:0005737">
    <property type="term" value="C:cytoplasm"/>
    <property type="evidence" value="ECO:0007669"/>
    <property type="project" value="TreeGrafter"/>
</dbReference>
<dbReference type="PANTHER" id="PTHR11638">
    <property type="entry name" value="ATP-DEPENDENT CLP PROTEASE"/>
    <property type="match status" value="1"/>
</dbReference>
<dbReference type="PANTHER" id="PTHR11638:SF18">
    <property type="entry name" value="HEAT SHOCK PROTEIN 104"/>
    <property type="match status" value="1"/>
</dbReference>
<evidence type="ECO:0000313" key="7">
    <source>
        <dbReference type="Proteomes" id="UP000237839"/>
    </source>
</evidence>
<dbReference type="InterPro" id="IPR027417">
    <property type="entry name" value="P-loop_NTPase"/>
</dbReference>
<dbReference type="InterPro" id="IPR003959">
    <property type="entry name" value="ATPase_AAA_core"/>
</dbReference>
<dbReference type="InterPro" id="IPR019489">
    <property type="entry name" value="Clp_ATPase_C"/>
</dbReference>
<reference evidence="6 7" key="1">
    <citation type="submission" date="2018-02" db="EMBL/GenBank/DDBJ databases">
        <title>Solimicrobium silvestre gen. nov., sp. nov., isolated from alpine forest soil.</title>
        <authorList>
            <person name="Margesin R."/>
            <person name="Albuquerque L."/>
            <person name="Zhang D.-C."/>
            <person name="Froufe H.J.C."/>
            <person name="Severino R."/>
            <person name="Roxo I."/>
            <person name="Egas C."/>
            <person name="Da Costa M.S."/>
        </authorList>
    </citation>
    <scope>NUCLEOTIDE SEQUENCE [LARGE SCALE GENOMIC DNA]</scope>
    <source>
        <strain evidence="6 7">S20-91</strain>
    </source>
</reference>
<comment type="caution">
    <text evidence="6">The sequence shown here is derived from an EMBL/GenBank/DDBJ whole genome shotgun (WGS) entry which is preliminary data.</text>
</comment>
<proteinExistence type="predicted"/>
<evidence type="ECO:0000313" key="6">
    <source>
        <dbReference type="EMBL" id="PRC92899.1"/>
    </source>
</evidence>
<dbReference type="SUPFAM" id="SSF52540">
    <property type="entry name" value="P-loop containing nucleoside triphosphate hydrolases"/>
    <property type="match status" value="1"/>
</dbReference>
<evidence type="ECO:0000256" key="3">
    <source>
        <dbReference type="ARBA" id="ARBA00023186"/>
    </source>
</evidence>
<evidence type="ECO:0000256" key="2">
    <source>
        <dbReference type="ARBA" id="ARBA00022840"/>
    </source>
</evidence>
<dbReference type="InterPro" id="IPR028299">
    <property type="entry name" value="ClpA/B_CS2"/>
</dbReference>
<dbReference type="InterPro" id="IPR001270">
    <property type="entry name" value="ClpA/B"/>
</dbReference>
<keyword evidence="3" id="KW-0143">Chaperone</keyword>
<dbReference type="RefSeq" id="WP_105531970.1">
    <property type="nucleotide sequence ID" value="NZ_PUGF01000010.1"/>
</dbReference>
<dbReference type="Pfam" id="PF07724">
    <property type="entry name" value="AAA_2"/>
    <property type="match status" value="1"/>
</dbReference>
<evidence type="ECO:0000259" key="4">
    <source>
        <dbReference type="SMART" id="SM00382"/>
    </source>
</evidence>
<sequence>MTLPLPRWQLDLERLLPIRSQFVISGSIHDSFLAATDSGATLVPFIRALWESLKARDYQFLLIYDPTDGVRVYPDELAARESAEKLFDVKLKTGNQIVSLETLTNIMKNLVSQREARCALVIDFASRLSREAAHLSEAEYRFFIAAEKLALTSSPIVTLNAANRVGEHQRPLYNPVLWLVNRAQDLPTWYTLDNERIASLAIGKPDYETRHASAQQLAPLFAGYSVASTAAQTQFLNRFAEGSEGMSLTALSDITELADRQLLGISDIDDAVRCYQLGALDNPWRKDYLREKIRDALPFIEERVKGQHPAVVKTLDILKRSVMGLTGAQAKSSGSRPRGVLFFAGPTGVGKTELAKTLTQLVFGDERAYLRFDMSEFAEQHSGARLLGAPPGYVGFDAGGELTNAVREKPFSVVLFDEIEKAHPQILDKFLQILEDGRLTDGRGETAYFSETILVFTSNLGVFVEDRQGVRQQQVKADDPYELVETKIRSSIEDYFKFKLARPELLNRIGDNIVVFNFITPDVAERIFDGMLKNIARRLYEQFKLQLSMPSTVRSALLERCVRDLSNGGRGIGNALEAAFINPLSRALFEHDLDGRQRLVVSQLSEQDKVIELTLEIS</sequence>
<organism evidence="6 7">
    <name type="scientific">Solimicrobium silvestre</name>
    <dbReference type="NCBI Taxonomy" id="2099400"/>
    <lineage>
        <taxon>Bacteria</taxon>
        <taxon>Pseudomonadati</taxon>
        <taxon>Pseudomonadota</taxon>
        <taxon>Betaproteobacteria</taxon>
        <taxon>Burkholderiales</taxon>
        <taxon>Oxalobacteraceae</taxon>
        <taxon>Solimicrobium</taxon>
    </lineage>
</organism>
<dbReference type="PROSITE" id="PS00871">
    <property type="entry name" value="CLPAB_2"/>
    <property type="match status" value="1"/>
</dbReference>
<protein>
    <submittedName>
        <fullName evidence="6">AAA domain (Cdc48 subfamily)</fullName>
    </submittedName>
</protein>
<name>A0A2S9GYV0_9BURK</name>
<dbReference type="EMBL" id="PUGF01000010">
    <property type="protein sequence ID" value="PRC92899.1"/>
    <property type="molecule type" value="Genomic_DNA"/>
</dbReference>
<dbReference type="InterPro" id="IPR003593">
    <property type="entry name" value="AAA+_ATPase"/>
</dbReference>
<evidence type="ECO:0000256" key="1">
    <source>
        <dbReference type="ARBA" id="ARBA00022741"/>
    </source>
</evidence>
<dbReference type="GO" id="GO:0005524">
    <property type="term" value="F:ATP binding"/>
    <property type="evidence" value="ECO:0007669"/>
    <property type="project" value="UniProtKB-KW"/>
</dbReference>
<keyword evidence="1" id="KW-0547">Nucleotide-binding</keyword>
<keyword evidence="7" id="KW-1185">Reference proteome</keyword>
<dbReference type="Gene3D" id="3.40.50.300">
    <property type="entry name" value="P-loop containing nucleotide triphosphate hydrolases"/>
    <property type="match status" value="1"/>
</dbReference>
<dbReference type="OrthoDB" id="9803641at2"/>
<dbReference type="CDD" id="cd19499">
    <property type="entry name" value="RecA-like_ClpB_Hsp104-like"/>
    <property type="match status" value="1"/>
</dbReference>
<gene>
    <name evidence="6" type="ORF">S2091_2316</name>
</gene>
<dbReference type="InterPro" id="IPR050130">
    <property type="entry name" value="ClpA_ClpB"/>
</dbReference>
<dbReference type="Gene3D" id="1.10.8.60">
    <property type="match status" value="1"/>
</dbReference>
<dbReference type="PRINTS" id="PR00300">
    <property type="entry name" value="CLPPROTEASEA"/>
</dbReference>
<dbReference type="SMART" id="SM01086">
    <property type="entry name" value="ClpB_D2-small"/>
    <property type="match status" value="1"/>
</dbReference>
<dbReference type="Proteomes" id="UP000237839">
    <property type="component" value="Unassembled WGS sequence"/>
</dbReference>
<dbReference type="AlphaFoldDB" id="A0A2S9GYV0"/>
<dbReference type="SMART" id="SM00382">
    <property type="entry name" value="AAA"/>
    <property type="match status" value="1"/>
</dbReference>